<dbReference type="InterPro" id="IPR058240">
    <property type="entry name" value="rSAM_sf"/>
</dbReference>
<dbReference type="GO" id="GO:0043365">
    <property type="term" value="F:[formate-C-acetyltransferase]-activating enzyme activity"/>
    <property type="evidence" value="ECO:0007669"/>
    <property type="project" value="InterPro"/>
</dbReference>
<evidence type="ECO:0000313" key="8">
    <source>
        <dbReference type="EMBL" id="RGQ05920.1"/>
    </source>
</evidence>
<comment type="cofactor">
    <cofactor evidence="1">
        <name>[4Fe-4S] cluster</name>
        <dbReference type="ChEBI" id="CHEBI:49883"/>
    </cofactor>
</comment>
<evidence type="ECO:0000256" key="5">
    <source>
        <dbReference type="ARBA" id="ARBA00023004"/>
    </source>
</evidence>
<comment type="caution">
    <text evidence="8">The sequence shown here is derived from an EMBL/GenBank/DDBJ whole genome shotgun (WGS) entry which is preliminary data.</text>
</comment>
<dbReference type="InterPro" id="IPR012837">
    <property type="entry name" value="NrdG"/>
</dbReference>
<sequence>MNIHGIEYDSMLNGDGLRAIIWVSGCNHKCPGCQNPQTWNPNSGSPITTDDLNRLFNYLDKGYPSGVTFSGGDPLFPENRSTVLYLCKLLKEKYPNKTIWMYTGYLYEEVKDLEILRYVDMLVDGPFEKDLADVNYHWAGSTNQNVIDLHHTVTQNV</sequence>
<dbReference type="CDD" id="cd01335">
    <property type="entry name" value="Radical_SAM"/>
    <property type="match status" value="1"/>
</dbReference>
<dbReference type="AlphaFoldDB" id="A0A411ZSX4"/>
<evidence type="ECO:0000256" key="3">
    <source>
        <dbReference type="ARBA" id="ARBA00022691"/>
    </source>
</evidence>
<dbReference type="SUPFAM" id="SSF102114">
    <property type="entry name" value="Radical SAM enzymes"/>
    <property type="match status" value="1"/>
</dbReference>
<dbReference type="SFLD" id="SFLDS00029">
    <property type="entry name" value="Radical_SAM"/>
    <property type="match status" value="1"/>
</dbReference>
<evidence type="ECO:0000313" key="9">
    <source>
        <dbReference type="Proteomes" id="UP000283585"/>
    </source>
</evidence>
<dbReference type="PANTHER" id="PTHR30352">
    <property type="entry name" value="PYRUVATE FORMATE-LYASE-ACTIVATING ENZYME"/>
    <property type="match status" value="1"/>
</dbReference>
<gene>
    <name evidence="8" type="primary">nrdG</name>
    <name evidence="8" type="ORF">DWZ12_05480</name>
</gene>
<dbReference type="SFLD" id="SFLDG01063">
    <property type="entry name" value="activating_enzymes__group_1"/>
    <property type="match status" value="1"/>
</dbReference>
<organism evidence="8 9">
    <name type="scientific">Blautia obeum</name>
    <dbReference type="NCBI Taxonomy" id="40520"/>
    <lineage>
        <taxon>Bacteria</taxon>
        <taxon>Bacillati</taxon>
        <taxon>Bacillota</taxon>
        <taxon>Clostridia</taxon>
        <taxon>Lachnospirales</taxon>
        <taxon>Lachnospiraceae</taxon>
        <taxon>Blautia</taxon>
    </lineage>
</organism>
<dbReference type="PANTHER" id="PTHR30352:SF2">
    <property type="entry name" value="ANAEROBIC RIBONUCLEOSIDE-TRIPHOSPHATE REDUCTASE-ACTIVATING PROTEIN"/>
    <property type="match status" value="1"/>
</dbReference>
<evidence type="ECO:0000256" key="1">
    <source>
        <dbReference type="ARBA" id="ARBA00001966"/>
    </source>
</evidence>
<dbReference type="EC" id="1.97.1.-" evidence="7"/>
<protein>
    <recommendedName>
        <fullName evidence="7">Anaerobic ribonucleoside-triphosphate reductase-activating protein</fullName>
        <ecNumber evidence="7">1.97.1.-</ecNumber>
    </recommendedName>
</protein>
<dbReference type="Gene3D" id="3.20.20.70">
    <property type="entry name" value="Aldolase class I"/>
    <property type="match status" value="1"/>
</dbReference>
<dbReference type="InterPro" id="IPR007197">
    <property type="entry name" value="rSAM"/>
</dbReference>
<keyword evidence="7" id="KW-0560">Oxidoreductase</keyword>
<accession>A0A411ZSX4</accession>
<evidence type="ECO:0000256" key="4">
    <source>
        <dbReference type="ARBA" id="ARBA00022723"/>
    </source>
</evidence>
<evidence type="ECO:0000256" key="7">
    <source>
        <dbReference type="PIRNR" id="PIRNR000368"/>
    </source>
</evidence>
<dbReference type="GO" id="GO:0051539">
    <property type="term" value="F:4 iron, 4 sulfur cluster binding"/>
    <property type="evidence" value="ECO:0007669"/>
    <property type="project" value="UniProtKB-KW"/>
</dbReference>
<keyword evidence="6" id="KW-0411">Iron-sulfur</keyword>
<name>A0A411ZSX4_9FIRM</name>
<dbReference type="InterPro" id="IPR034457">
    <property type="entry name" value="Organic_radical-activating"/>
</dbReference>
<keyword evidence="2" id="KW-0004">4Fe-4S</keyword>
<dbReference type="RefSeq" id="WP_118044506.1">
    <property type="nucleotide sequence ID" value="NZ_QRSS01000005.1"/>
</dbReference>
<keyword evidence="4" id="KW-0479">Metal-binding</keyword>
<dbReference type="SFLD" id="SFLDF00299">
    <property type="entry name" value="anaerobic_ribonucleoside-triph"/>
    <property type="match status" value="1"/>
</dbReference>
<dbReference type="PIRSF" id="PIRSF000368">
    <property type="entry name" value="NrdG"/>
    <property type="match status" value="1"/>
</dbReference>
<dbReference type="InterPro" id="IPR013785">
    <property type="entry name" value="Aldolase_TIM"/>
</dbReference>
<comment type="similarity">
    <text evidence="7">Belongs to the organic radical-activating enzymes family.</text>
</comment>
<evidence type="ECO:0000256" key="6">
    <source>
        <dbReference type="ARBA" id="ARBA00023014"/>
    </source>
</evidence>
<keyword evidence="5" id="KW-0408">Iron</keyword>
<dbReference type="NCBIfam" id="TIGR02491">
    <property type="entry name" value="NrdG"/>
    <property type="match status" value="1"/>
</dbReference>
<dbReference type="EMBL" id="QRSS01000005">
    <property type="protein sequence ID" value="RGQ05920.1"/>
    <property type="molecule type" value="Genomic_DNA"/>
</dbReference>
<dbReference type="GO" id="GO:0004748">
    <property type="term" value="F:ribonucleoside-diphosphate reductase activity, thioredoxin disulfide as acceptor"/>
    <property type="evidence" value="ECO:0007669"/>
    <property type="project" value="TreeGrafter"/>
</dbReference>
<reference evidence="8 9" key="1">
    <citation type="submission" date="2018-08" db="EMBL/GenBank/DDBJ databases">
        <title>A genome reference for cultivated species of the human gut microbiota.</title>
        <authorList>
            <person name="Zou Y."/>
            <person name="Xue W."/>
            <person name="Luo G."/>
        </authorList>
    </citation>
    <scope>NUCLEOTIDE SEQUENCE [LARGE SCALE GENOMIC DNA]</scope>
    <source>
        <strain evidence="8 9">AF29-2BH</strain>
    </source>
</reference>
<comment type="function">
    <text evidence="7">Activation of anaerobic ribonucleoside-triphosphate reductase under anaerobic conditions by generation of an organic free radical, using S-adenosylmethionine and reduced flavodoxin as cosubstrates to produce 5'-deoxy-adenosine.</text>
</comment>
<proteinExistence type="inferred from homology"/>
<evidence type="ECO:0000256" key="2">
    <source>
        <dbReference type="ARBA" id="ARBA00022485"/>
    </source>
</evidence>
<dbReference type="SFLD" id="SFLDG01066">
    <property type="entry name" value="organic_radical-activating_enz"/>
    <property type="match status" value="1"/>
</dbReference>
<keyword evidence="3" id="KW-0949">S-adenosyl-L-methionine</keyword>
<dbReference type="GO" id="GO:0046872">
    <property type="term" value="F:metal ion binding"/>
    <property type="evidence" value="ECO:0007669"/>
    <property type="project" value="UniProtKB-KW"/>
</dbReference>
<dbReference type="Pfam" id="PF13353">
    <property type="entry name" value="Fer4_12"/>
    <property type="match status" value="1"/>
</dbReference>
<dbReference type="Proteomes" id="UP000283585">
    <property type="component" value="Unassembled WGS sequence"/>
</dbReference>